<dbReference type="HOGENOM" id="CLU_025996_0_4_6"/>
<evidence type="ECO:0000313" key="3">
    <source>
        <dbReference type="Proteomes" id="UP000005519"/>
    </source>
</evidence>
<protein>
    <submittedName>
        <fullName evidence="2">Glycosyltransferase, group 2 family protein</fullName>
        <ecNumber evidence="2">2.4.-.-</ecNumber>
    </submittedName>
</protein>
<dbReference type="STRING" id="667128.HMPREF0621_0134"/>
<keyword evidence="3" id="KW-1185">Reference proteome</keyword>
<organism evidence="2 3">
    <name type="scientific">Pasteurella dagmatis ATCC 43325</name>
    <dbReference type="NCBI Taxonomy" id="667128"/>
    <lineage>
        <taxon>Bacteria</taxon>
        <taxon>Pseudomonadati</taxon>
        <taxon>Pseudomonadota</taxon>
        <taxon>Gammaproteobacteria</taxon>
        <taxon>Pasteurellales</taxon>
        <taxon>Pasteurellaceae</taxon>
        <taxon>Pasteurella</taxon>
    </lineage>
</organism>
<dbReference type="Proteomes" id="UP000005519">
    <property type="component" value="Unassembled WGS sequence"/>
</dbReference>
<dbReference type="GO" id="GO:0016757">
    <property type="term" value="F:glycosyltransferase activity"/>
    <property type="evidence" value="ECO:0007669"/>
    <property type="project" value="UniProtKB-KW"/>
</dbReference>
<dbReference type="SUPFAM" id="SSF53448">
    <property type="entry name" value="Nucleotide-diphospho-sugar transferases"/>
    <property type="match status" value="1"/>
</dbReference>
<dbReference type="Gene3D" id="3.90.550.10">
    <property type="entry name" value="Spore Coat Polysaccharide Biosynthesis Protein SpsA, Chain A"/>
    <property type="match status" value="1"/>
</dbReference>
<dbReference type="EC" id="2.4.-.-" evidence="2"/>
<comment type="caution">
    <text evidence="2">The sequence shown here is derived from an EMBL/GenBank/DDBJ whole genome shotgun (WGS) entry which is preliminary data.</text>
</comment>
<dbReference type="AlphaFoldDB" id="C9PMB0"/>
<dbReference type="CDD" id="cd00761">
    <property type="entry name" value="Glyco_tranf_GTA_type"/>
    <property type="match status" value="1"/>
</dbReference>
<sequence>MCGNEFMLNEPLVSVLICAYNVEKYIEECINAVINQTYKNLEIIVVNDGSSDNTLSKLHSLSKKDTRIKIINNSKNLGFISSLNIGIEHVSGDYIARTDADDITKPDWIEKILGYLEKEKHIIAMGSYIQVLSEQGNGSNLSNYYADGQIWKNPTEHKDIFEQMLFRNPIHNNSMIMRSSIFKHYGLRFDSSYKHTEDYKFWLDVSRLGDLANYPEPLVYYRFHSNQTSSLHNEYQNLMAKKIRRIAINYYLLDLGVEGYVGDTHSFEDVVKIQSQLSHLNLLKNDIVRKIIYDLYFSLESYSFFYIFNFISNKDNYIFSRKQKIKIIKKMIRPYKYHSPL</sequence>
<dbReference type="PANTHER" id="PTHR43685:SF10">
    <property type="entry name" value="LACTO-N-NEOTETRAOSE BIOSYNTHESIS GLYCOSYL TRANSFERASE LGTA"/>
    <property type="match status" value="1"/>
</dbReference>
<dbReference type="Pfam" id="PF00535">
    <property type="entry name" value="Glycos_transf_2"/>
    <property type="match status" value="1"/>
</dbReference>
<dbReference type="InterPro" id="IPR050834">
    <property type="entry name" value="Glycosyltransf_2"/>
</dbReference>
<name>C9PMB0_9PAST</name>
<proteinExistence type="predicted"/>
<gene>
    <name evidence="2" type="primary">lgtA2</name>
    <name evidence="2" type="ORF">HMPREF0621_0134</name>
</gene>
<dbReference type="InterPro" id="IPR029044">
    <property type="entry name" value="Nucleotide-diphossugar_trans"/>
</dbReference>
<evidence type="ECO:0000259" key="1">
    <source>
        <dbReference type="Pfam" id="PF00535"/>
    </source>
</evidence>
<dbReference type="InterPro" id="IPR001173">
    <property type="entry name" value="Glyco_trans_2-like"/>
</dbReference>
<dbReference type="EMBL" id="ACZR01000001">
    <property type="protein sequence ID" value="EEX51330.1"/>
    <property type="molecule type" value="Genomic_DNA"/>
</dbReference>
<evidence type="ECO:0000313" key="2">
    <source>
        <dbReference type="EMBL" id="EEX51330.1"/>
    </source>
</evidence>
<keyword evidence="2" id="KW-0808">Transferase</keyword>
<accession>C9PMB0</accession>
<feature type="domain" description="Glycosyltransferase 2-like" evidence="1">
    <location>
        <begin position="14"/>
        <end position="180"/>
    </location>
</feature>
<dbReference type="PANTHER" id="PTHR43685">
    <property type="entry name" value="GLYCOSYLTRANSFERASE"/>
    <property type="match status" value="1"/>
</dbReference>
<keyword evidence="2" id="KW-0328">Glycosyltransferase</keyword>
<reference evidence="2 3" key="1">
    <citation type="submission" date="2009-10" db="EMBL/GenBank/DDBJ databases">
        <authorList>
            <person name="Muzny D."/>
            <person name="Qin X."/>
            <person name="Deng J."/>
            <person name="Jiang H."/>
            <person name="Liu Y."/>
            <person name="Qu J."/>
            <person name="Song X.-Z."/>
            <person name="Zhang L."/>
            <person name="Thornton R."/>
            <person name="Coyle M."/>
            <person name="Francisco L."/>
            <person name="Jackson L."/>
            <person name="Javaid M."/>
            <person name="Korchina V."/>
            <person name="Kovar C."/>
            <person name="Mata R."/>
            <person name="Mathew T."/>
            <person name="Ngo R."/>
            <person name="Nguyen L."/>
            <person name="Nguyen N."/>
            <person name="Okwuonu G."/>
            <person name="Ongeri F."/>
            <person name="Pham C."/>
            <person name="Simmons D."/>
            <person name="Wilczek-Boney K."/>
            <person name="Hale W."/>
            <person name="Jakkamsetti A."/>
            <person name="Pham P."/>
            <person name="Ruth R."/>
            <person name="San Lucas F."/>
            <person name="Warren J."/>
            <person name="Zhang J."/>
            <person name="Zhao Z."/>
            <person name="Zhou C."/>
            <person name="Zhu D."/>
            <person name="Lee S."/>
            <person name="Bess C."/>
            <person name="Blankenburg K."/>
            <person name="Forbes L."/>
            <person name="Fu Q."/>
            <person name="Gubbala S."/>
            <person name="Hirani K."/>
            <person name="Jayaseelan J.C."/>
            <person name="Lara F."/>
            <person name="Munidasa M."/>
            <person name="Palculict T."/>
            <person name="Patil S."/>
            <person name="Pu L.-L."/>
            <person name="Saada N."/>
            <person name="Tang L."/>
            <person name="Weissenberger G."/>
            <person name="Zhu Y."/>
            <person name="Hemphill L."/>
            <person name="Shang Y."/>
            <person name="Youmans B."/>
            <person name="Ayvaz T."/>
            <person name="Ross M."/>
            <person name="Santibanez J."/>
            <person name="Aqrawi P."/>
            <person name="Gross S."/>
            <person name="Joshi V."/>
            <person name="Fowler G."/>
            <person name="Nazareth L."/>
            <person name="Reid J."/>
            <person name="Worley K."/>
            <person name="Petrosino J."/>
            <person name="Highlander S."/>
            <person name="Gibbs R."/>
        </authorList>
    </citation>
    <scope>NUCLEOTIDE SEQUENCE [LARGE SCALE GENOMIC DNA]</scope>
    <source>
        <strain evidence="2 3">ATCC 43325</strain>
    </source>
</reference>